<proteinExistence type="predicted"/>
<sequence length="212" mass="23782">MSESTPPTVPESAPAQGVVKFKLPPKFALKLRSIVHESADAKAQMEQSVSMNSSASPQETHPKQDSHKLAVQESASPKLVAPGPEVHAMQQPPVASTGESCKRPASNSNDTPAKRVRASFDDVEAEFKLMRKRLEKEQNEKSQLVEENGKLLEGNAELRRHNNHLEVKCRSWEDWGRRSWAESVKLRDEKHDLGRQLECFEKVKKIVAARED</sequence>
<protein>
    <submittedName>
        <fullName evidence="3">Uncharacterized protein</fullName>
    </submittedName>
</protein>
<evidence type="ECO:0000313" key="3">
    <source>
        <dbReference type="EMBL" id="CAI6339591.1"/>
    </source>
</evidence>
<gene>
    <name evidence="3" type="ORF">PDIGIT_LOCUS12752</name>
</gene>
<accession>A0A9W4XVN0</accession>
<feature type="coiled-coil region" evidence="1">
    <location>
        <begin position="120"/>
        <end position="154"/>
    </location>
</feature>
<evidence type="ECO:0000256" key="1">
    <source>
        <dbReference type="SAM" id="Coils"/>
    </source>
</evidence>
<feature type="region of interest" description="Disordered" evidence="2">
    <location>
        <begin position="40"/>
        <end position="118"/>
    </location>
</feature>
<dbReference type="AlphaFoldDB" id="A0A9W4XVN0"/>
<feature type="compositionally biased region" description="Polar residues" evidence="2">
    <location>
        <begin position="93"/>
        <end position="111"/>
    </location>
</feature>
<feature type="compositionally biased region" description="Polar residues" evidence="2">
    <location>
        <begin position="45"/>
        <end position="59"/>
    </location>
</feature>
<reference evidence="3" key="1">
    <citation type="submission" date="2023-01" db="EMBL/GenBank/DDBJ databases">
        <authorList>
            <person name="Van Ghelder C."/>
            <person name="Rancurel C."/>
        </authorList>
    </citation>
    <scope>NUCLEOTIDE SEQUENCE</scope>
    <source>
        <strain evidence="3">CNCM I-4278</strain>
    </source>
</reference>
<feature type="compositionally biased region" description="Basic and acidic residues" evidence="2">
    <location>
        <begin position="60"/>
        <end position="70"/>
    </location>
</feature>
<name>A0A9W4XVN0_9PLEO</name>
<dbReference type="EMBL" id="CAOQHR010000009">
    <property type="protein sequence ID" value="CAI6339591.1"/>
    <property type="molecule type" value="Genomic_DNA"/>
</dbReference>
<comment type="caution">
    <text evidence="3">The sequence shown here is derived from an EMBL/GenBank/DDBJ whole genome shotgun (WGS) entry which is preliminary data.</text>
</comment>
<evidence type="ECO:0000313" key="4">
    <source>
        <dbReference type="Proteomes" id="UP001152607"/>
    </source>
</evidence>
<evidence type="ECO:0000256" key="2">
    <source>
        <dbReference type="SAM" id="MobiDB-lite"/>
    </source>
</evidence>
<dbReference type="Proteomes" id="UP001152607">
    <property type="component" value="Unassembled WGS sequence"/>
</dbReference>
<keyword evidence="4" id="KW-1185">Reference proteome</keyword>
<organism evidence="3 4">
    <name type="scientific">Periconia digitata</name>
    <dbReference type="NCBI Taxonomy" id="1303443"/>
    <lineage>
        <taxon>Eukaryota</taxon>
        <taxon>Fungi</taxon>
        <taxon>Dikarya</taxon>
        <taxon>Ascomycota</taxon>
        <taxon>Pezizomycotina</taxon>
        <taxon>Dothideomycetes</taxon>
        <taxon>Pleosporomycetidae</taxon>
        <taxon>Pleosporales</taxon>
        <taxon>Massarineae</taxon>
        <taxon>Periconiaceae</taxon>
        <taxon>Periconia</taxon>
    </lineage>
</organism>
<keyword evidence="1" id="KW-0175">Coiled coil</keyword>